<comment type="caution">
    <text evidence="3">The sequence shown here is derived from an EMBL/GenBank/DDBJ whole genome shotgun (WGS) entry which is preliminary data.</text>
</comment>
<reference evidence="3 4" key="1">
    <citation type="journal article" date="2021" name="Elife">
        <title>Chloroplast acquisition without the gene transfer in kleptoplastic sea slugs, Plakobranchus ocellatus.</title>
        <authorList>
            <person name="Maeda T."/>
            <person name="Takahashi S."/>
            <person name="Yoshida T."/>
            <person name="Shimamura S."/>
            <person name="Takaki Y."/>
            <person name="Nagai Y."/>
            <person name="Toyoda A."/>
            <person name="Suzuki Y."/>
            <person name="Arimoto A."/>
            <person name="Ishii H."/>
            <person name="Satoh N."/>
            <person name="Nishiyama T."/>
            <person name="Hasebe M."/>
            <person name="Maruyama T."/>
            <person name="Minagawa J."/>
            <person name="Obokata J."/>
            <person name="Shigenobu S."/>
        </authorList>
    </citation>
    <scope>NUCLEOTIDE SEQUENCE [LARGE SCALE GENOMIC DNA]</scope>
</reference>
<feature type="region of interest" description="Disordered" evidence="1">
    <location>
        <begin position="26"/>
        <end position="45"/>
    </location>
</feature>
<gene>
    <name evidence="3" type="ORF">PoB_005775100</name>
</gene>
<accession>A0AAV4CIF6</accession>
<feature type="compositionally biased region" description="Acidic residues" evidence="1">
    <location>
        <begin position="26"/>
        <end position="40"/>
    </location>
</feature>
<feature type="chain" id="PRO_5043786159" evidence="2">
    <location>
        <begin position="25"/>
        <end position="73"/>
    </location>
</feature>
<keyword evidence="2" id="KW-0732">Signal</keyword>
<dbReference type="AlphaFoldDB" id="A0AAV4CIF6"/>
<evidence type="ECO:0000313" key="4">
    <source>
        <dbReference type="Proteomes" id="UP000735302"/>
    </source>
</evidence>
<name>A0AAV4CIF6_9GAST</name>
<dbReference type="Proteomes" id="UP000735302">
    <property type="component" value="Unassembled WGS sequence"/>
</dbReference>
<keyword evidence="4" id="KW-1185">Reference proteome</keyword>
<organism evidence="3 4">
    <name type="scientific">Plakobranchus ocellatus</name>
    <dbReference type="NCBI Taxonomy" id="259542"/>
    <lineage>
        <taxon>Eukaryota</taxon>
        <taxon>Metazoa</taxon>
        <taxon>Spiralia</taxon>
        <taxon>Lophotrochozoa</taxon>
        <taxon>Mollusca</taxon>
        <taxon>Gastropoda</taxon>
        <taxon>Heterobranchia</taxon>
        <taxon>Euthyneura</taxon>
        <taxon>Panpulmonata</taxon>
        <taxon>Sacoglossa</taxon>
        <taxon>Placobranchoidea</taxon>
        <taxon>Plakobranchidae</taxon>
        <taxon>Plakobranchus</taxon>
    </lineage>
</organism>
<feature type="signal peptide" evidence="2">
    <location>
        <begin position="1"/>
        <end position="24"/>
    </location>
</feature>
<proteinExistence type="predicted"/>
<evidence type="ECO:0000256" key="2">
    <source>
        <dbReference type="SAM" id="SignalP"/>
    </source>
</evidence>
<evidence type="ECO:0000256" key="1">
    <source>
        <dbReference type="SAM" id="MobiDB-lite"/>
    </source>
</evidence>
<dbReference type="EMBL" id="BLXT01006383">
    <property type="protein sequence ID" value="GFO31246.1"/>
    <property type="molecule type" value="Genomic_DNA"/>
</dbReference>
<protein>
    <submittedName>
        <fullName evidence="3">Uncharacterized protein</fullName>
    </submittedName>
</protein>
<evidence type="ECO:0000313" key="3">
    <source>
        <dbReference type="EMBL" id="GFO31246.1"/>
    </source>
</evidence>
<sequence>MLDKAKVLLLLTLLCAWHCDLAGADDDDDDDDNPESDGDGEPQISNTVFCTRMCDMGIGGNACDCTRPAFPGR</sequence>